<dbReference type="Gene3D" id="2.60.40.10">
    <property type="entry name" value="Immunoglobulins"/>
    <property type="match status" value="1"/>
</dbReference>
<dbReference type="AlphaFoldDB" id="A0A1M6P3T6"/>
<sequence length="171" mass="18666">MKSAMPYRLSSRRSGFNLFACVPFIAFISALTLLTGCQEDDRGTHTTVLRASELANGRLDMATGGLLETLGQGKQANSSAKEAKPPKALSWSAPQTREDGSALKPGQIAGFRIYYRLRYEKRFSVIPVNNPQRTSQPLTDLPPGAYEFAITTVDAEGLESRRSPAVMVDLI</sequence>
<keyword evidence="3" id="KW-1185">Reference proteome</keyword>
<dbReference type="CDD" id="cd00063">
    <property type="entry name" value="FN3"/>
    <property type="match status" value="1"/>
</dbReference>
<dbReference type="InterPro" id="IPR013783">
    <property type="entry name" value="Ig-like_fold"/>
</dbReference>
<protein>
    <recommendedName>
        <fullName evidence="4">Fibronectin type-III domain-containing protein</fullName>
    </recommendedName>
</protein>
<organism evidence="2 3">
    <name type="scientific">Marinobacter antarcticus</name>
    <dbReference type="NCBI Taxonomy" id="564117"/>
    <lineage>
        <taxon>Bacteria</taxon>
        <taxon>Pseudomonadati</taxon>
        <taxon>Pseudomonadota</taxon>
        <taxon>Gammaproteobacteria</taxon>
        <taxon>Pseudomonadales</taxon>
        <taxon>Marinobacteraceae</taxon>
        <taxon>Marinobacter</taxon>
    </lineage>
</organism>
<dbReference type="InterPro" id="IPR003961">
    <property type="entry name" value="FN3_dom"/>
</dbReference>
<dbReference type="EMBL" id="FRAQ01000001">
    <property type="protein sequence ID" value="SHK02635.1"/>
    <property type="molecule type" value="Genomic_DNA"/>
</dbReference>
<dbReference type="STRING" id="564117.SAMN05216369_0064"/>
<feature type="region of interest" description="Disordered" evidence="1">
    <location>
        <begin position="73"/>
        <end position="100"/>
    </location>
</feature>
<gene>
    <name evidence="2" type="ORF">SAMN05216369_0064</name>
</gene>
<evidence type="ECO:0000256" key="1">
    <source>
        <dbReference type="SAM" id="MobiDB-lite"/>
    </source>
</evidence>
<dbReference type="Proteomes" id="UP000184497">
    <property type="component" value="Unassembled WGS sequence"/>
</dbReference>
<dbReference type="SUPFAM" id="SSF49265">
    <property type="entry name" value="Fibronectin type III"/>
    <property type="match status" value="1"/>
</dbReference>
<accession>A0A1M6P3T6</accession>
<name>A0A1M6P3T6_9GAMM</name>
<evidence type="ECO:0000313" key="2">
    <source>
        <dbReference type="EMBL" id="SHK02635.1"/>
    </source>
</evidence>
<evidence type="ECO:0000313" key="3">
    <source>
        <dbReference type="Proteomes" id="UP000184497"/>
    </source>
</evidence>
<proteinExistence type="predicted"/>
<dbReference type="InterPro" id="IPR036116">
    <property type="entry name" value="FN3_sf"/>
</dbReference>
<reference evidence="3" key="1">
    <citation type="submission" date="2016-11" db="EMBL/GenBank/DDBJ databases">
        <authorList>
            <person name="Varghese N."/>
            <person name="Submissions S."/>
        </authorList>
    </citation>
    <scope>NUCLEOTIDE SEQUENCE [LARGE SCALE GENOMIC DNA]</scope>
    <source>
        <strain evidence="3">CGMCC 1.10835</strain>
    </source>
</reference>
<evidence type="ECO:0008006" key="4">
    <source>
        <dbReference type="Google" id="ProtNLM"/>
    </source>
</evidence>